<feature type="transmembrane region" description="Helical" evidence="1">
    <location>
        <begin position="20"/>
        <end position="43"/>
    </location>
</feature>
<proteinExistence type="predicted"/>
<feature type="domain" description="TPM" evidence="2">
    <location>
        <begin position="55"/>
        <end position="178"/>
    </location>
</feature>
<feature type="transmembrane region" description="Helical" evidence="1">
    <location>
        <begin position="200"/>
        <end position="217"/>
    </location>
</feature>
<feature type="transmembrane region" description="Helical" evidence="1">
    <location>
        <begin position="244"/>
        <end position="264"/>
    </location>
</feature>
<dbReference type="KEGG" id="eaj:Q3M24_12095"/>
<organism evidence="3">
    <name type="scientific">Candidatus Electrothrix aestuarii</name>
    <dbReference type="NCBI Taxonomy" id="3062594"/>
    <lineage>
        <taxon>Bacteria</taxon>
        <taxon>Pseudomonadati</taxon>
        <taxon>Thermodesulfobacteriota</taxon>
        <taxon>Desulfobulbia</taxon>
        <taxon>Desulfobulbales</taxon>
        <taxon>Desulfobulbaceae</taxon>
        <taxon>Candidatus Electrothrix</taxon>
    </lineage>
</organism>
<reference evidence="3" key="2">
    <citation type="submission" date="2024-06" db="EMBL/GenBank/DDBJ databases">
        <authorList>
            <person name="Plum-Jensen L.E."/>
            <person name="Schramm A."/>
            <person name="Marshall I.P.G."/>
        </authorList>
    </citation>
    <scope>NUCLEOTIDE SEQUENCE</scope>
    <source>
        <strain evidence="3">Rat1</strain>
    </source>
</reference>
<evidence type="ECO:0000259" key="2">
    <source>
        <dbReference type="Pfam" id="PF04536"/>
    </source>
</evidence>
<accession>A0AAU8LQ61</accession>
<dbReference type="AlphaFoldDB" id="A0AAU8LQ61"/>
<protein>
    <submittedName>
        <fullName evidence="3">TPM domain-containing protein</fullName>
    </submittedName>
</protein>
<dbReference type="PANTHER" id="PTHR30373:SF2">
    <property type="entry name" value="UPF0603 PROTEIN YGCG"/>
    <property type="match status" value="1"/>
</dbReference>
<evidence type="ECO:0000313" key="3">
    <source>
        <dbReference type="EMBL" id="XCN71062.1"/>
    </source>
</evidence>
<dbReference type="Pfam" id="PF04536">
    <property type="entry name" value="TPM_phosphatase"/>
    <property type="match status" value="1"/>
</dbReference>
<reference evidence="3" key="1">
    <citation type="journal article" date="2024" name="Syst. Appl. Microbiol.">
        <title>First single-strain enrichments of Electrothrix cable bacteria, description of E. aestuarii sp. nov. and E. rattekaaiensis sp. nov., and proposal of a cable bacteria taxonomy following the rules of the SeqCode.</title>
        <authorList>
            <person name="Plum-Jensen L.E."/>
            <person name="Schramm A."/>
            <person name="Marshall I.P.G."/>
        </authorList>
    </citation>
    <scope>NUCLEOTIDE SEQUENCE</scope>
    <source>
        <strain evidence="3">Rat1</strain>
    </source>
</reference>
<dbReference type="InterPro" id="IPR007621">
    <property type="entry name" value="TPM_dom"/>
</dbReference>
<dbReference type="PANTHER" id="PTHR30373">
    <property type="entry name" value="UPF0603 PROTEIN YGCG"/>
    <property type="match status" value="1"/>
</dbReference>
<keyword evidence="1" id="KW-1133">Transmembrane helix</keyword>
<gene>
    <name evidence="3" type="ORF">Q3M24_12095</name>
</gene>
<feature type="transmembrane region" description="Helical" evidence="1">
    <location>
        <begin position="223"/>
        <end position="239"/>
    </location>
</feature>
<sequence length="308" mass="31929">MQLFSTPRRAPVPRLSPSSGAVVQAGGISLLALLLITLTVLPVSARTIPAFKGYVNDYADMISGPVEAKLEQTLRSFEQSDSTQVAVLTIDSLEGDPLEDFSIRVAEKWGVGQKGKDNGVLLLVAKKERRARLEVGYGLEGVLTDLLAGRIIDDVITPRFKSGQFDQGFEGGVEAVIQATRGEFKANPSSSRRGGRREESPLISYLFFGGFFISLLGKASRKWGMLAGAIILPVIFLLASSPGWLMLLVLIPIGALAGLVLSFIDFFSGGSGSSGSSGGSSSSSGGGFGGFSGGGGGSFGGGGASGGW</sequence>
<evidence type="ECO:0000256" key="1">
    <source>
        <dbReference type="SAM" id="Phobius"/>
    </source>
</evidence>
<dbReference type="EMBL" id="CP159373">
    <property type="protein sequence ID" value="XCN71062.1"/>
    <property type="molecule type" value="Genomic_DNA"/>
</dbReference>
<keyword evidence="1" id="KW-0812">Transmembrane</keyword>
<keyword evidence="1" id="KW-0472">Membrane</keyword>
<dbReference type="Gene3D" id="3.10.310.50">
    <property type="match status" value="1"/>
</dbReference>
<name>A0AAU8LQ61_9BACT</name>